<feature type="region of interest" description="Disordered" evidence="12">
    <location>
        <begin position="330"/>
        <end position="370"/>
    </location>
</feature>
<dbReference type="SUPFAM" id="SSF81321">
    <property type="entry name" value="Family A G protein-coupled receptor-like"/>
    <property type="match status" value="1"/>
</dbReference>
<evidence type="ECO:0000256" key="6">
    <source>
        <dbReference type="ARBA" id="ARBA00023040"/>
    </source>
</evidence>
<feature type="transmembrane region" description="Helical" evidence="13">
    <location>
        <begin position="147"/>
        <end position="172"/>
    </location>
</feature>
<keyword evidence="5 13" id="KW-1133">Transmembrane helix</keyword>
<keyword evidence="8" id="KW-1015">Disulfide bond</keyword>
<dbReference type="InterPro" id="IPR017452">
    <property type="entry name" value="GPCR_Rhodpsn_7TM"/>
</dbReference>
<evidence type="ECO:0000256" key="4">
    <source>
        <dbReference type="ARBA" id="ARBA00022692"/>
    </source>
</evidence>
<dbReference type="EMBL" id="MF002108">
    <property type="protein sequence ID" value="AVZ23079.1"/>
    <property type="molecule type" value="mRNA"/>
</dbReference>
<evidence type="ECO:0000256" key="10">
    <source>
        <dbReference type="ARBA" id="ARBA00023224"/>
    </source>
</evidence>
<comment type="subcellular location">
    <subcellularLocation>
        <location evidence="1">Cell membrane</location>
        <topology evidence="1">Multi-pass membrane protein</topology>
    </subcellularLocation>
</comment>
<evidence type="ECO:0000259" key="14">
    <source>
        <dbReference type="PROSITE" id="PS50262"/>
    </source>
</evidence>
<feature type="domain" description="G-protein coupled receptors family 1 profile" evidence="14">
    <location>
        <begin position="127"/>
        <end position="570"/>
    </location>
</feature>
<feature type="transmembrane region" description="Helical" evidence="13">
    <location>
        <begin position="112"/>
        <end position="135"/>
    </location>
</feature>
<keyword evidence="9 11" id="KW-0675">Receptor</keyword>
<feature type="transmembrane region" description="Helical" evidence="13">
    <location>
        <begin position="280"/>
        <end position="298"/>
    </location>
</feature>
<keyword evidence="10 11" id="KW-0807">Transducer</keyword>
<evidence type="ECO:0000256" key="9">
    <source>
        <dbReference type="ARBA" id="ARBA00023170"/>
    </source>
</evidence>
<keyword evidence="3" id="KW-1003">Cell membrane</keyword>
<feature type="transmembrane region" description="Helical" evidence="13">
    <location>
        <begin position="184"/>
        <end position="206"/>
    </location>
</feature>
<dbReference type="EMBL" id="MF683118">
    <property type="protein sequence ID" value="AXA98651.1"/>
    <property type="molecule type" value="mRNA"/>
</dbReference>
<dbReference type="SMART" id="SM01381">
    <property type="entry name" value="7TM_GPCR_Srsx"/>
    <property type="match status" value="1"/>
</dbReference>
<dbReference type="GO" id="GO:0004930">
    <property type="term" value="F:G protein-coupled receptor activity"/>
    <property type="evidence" value="ECO:0007669"/>
    <property type="project" value="UniProtKB-KW"/>
</dbReference>
<dbReference type="Gene3D" id="1.20.1070.10">
    <property type="entry name" value="Rhodopsin 7-helix transmembrane proteins"/>
    <property type="match status" value="2"/>
</dbReference>
<evidence type="ECO:0000256" key="5">
    <source>
        <dbReference type="ARBA" id="ARBA00022989"/>
    </source>
</evidence>
<reference evidence="16" key="2">
    <citation type="submission" date="2017-08" db="EMBL/GenBank/DDBJ databases">
        <title>Eriocheir sinensis Dopamine 2 receptor.</title>
        <authorList>
            <person name="Huang G."/>
        </authorList>
    </citation>
    <scope>NUCLEOTIDE SEQUENCE</scope>
</reference>
<dbReference type="AlphaFoldDB" id="A0A2R4RLV4"/>
<dbReference type="GO" id="GO:0005886">
    <property type="term" value="C:plasma membrane"/>
    <property type="evidence" value="ECO:0007669"/>
    <property type="project" value="UniProtKB-SubCell"/>
</dbReference>
<evidence type="ECO:0000256" key="12">
    <source>
        <dbReference type="SAM" id="MobiDB-lite"/>
    </source>
</evidence>
<dbReference type="FunFam" id="1.20.1070.10:FF:000523">
    <property type="entry name" value="5-hydroxytryptamine receptor 2B"/>
    <property type="match status" value="1"/>
</dbReference>
<dbReference type="PANTHER" id="PTHR24248">
    <property type="entry name" value="ADRENERGIC RECEPTOR-RELATED G-PROTEIN COUPLED RECEPTOR"/>
    <property type="match status" value="1"/>
</dbReference>
<feature type="transmembrane region" description="Helical" evidence="13">
    <location>
        <begin position="227"/>
        <end position="248"/>
    </location>
</feature>
<name>A0A2R4RLV4_ERISI</name>
<dbReference type="CDD" id="cd15053">
    <property type="entry name" value="7tmA_D2-like_dopamine_R"/>
    <property type="match status" value="1"/>
</dbReference>
<evidence type="ECO:0000313" key="16">
    <source>
        <dbReference type="EMBL" id="AXA98651.1"/>
    </source>
</evidence>
<dbReference type="GO" id="GO:0045202">
    <property type="term" value="C:synapse"/>
    <property type="evidence" value="ECO:0007669"/>
    <property type="project" value="GOC"/>
</dbReference>
<accession>A0A2R4RLV4</accession>
<gene>
    <name evidence="15" type="primary">DA2</name>
</gene>
<evidence type="ECO:0000256" key="11">
    <source>
        <dbReference type="RuleBase" id="RU000688"/>
    </source>
</evidence>
<comment type="similarity">
    <text evidence="2 11">Belongs to the G-protein coupled receptor 1 family.</text>
</comment>
<organism evidence="15">
    <name type="scientific">Eriocheir sinensis</name>
    <name type="common">Chinese mitten crab</name>
    <dbReference type="NCBI Taxonomy" id="95602"/>
    <lineage>
        <taxon>Eukaryota</taxon>
        <taxon>Metazoa</taxon>
        <taxon>Ecdysozoa</taxon>
        <taxon>Arthropoda</taxon>
        <taxon>Crustacea</taxon>
        <taxon>Multicrustacea</taxon>
        <taxon>Malacostraca</taxon>
        <taxon>Eumalacostraca</taxon>
        <taxon>Eucarida</taxon>
        <taxon>Decapoda</taxon>
        <taxon>Pleocyemata</taxon>
        <taxon>Brachyura</taxon>
        <taxon>Eubrachyura</taxon>
        <taxon>Grapsoidea</taxon>
        <taxon>Varunidae</taxon>
        <taxon>Eriocheir</taxon>
    </lineage>
</organism>
<evidence type="ECO:0000256" key="7">
    <source>
        <dbReference type="ARBA" id="ARBA00023136"/>
    </source>
</evidence>
<evidence type="ECO:0000313" key="15">
    <source>
        <dbReference type="EMBL" id="AVZ23079.1"/>
    </source>
</evidence>
<dbReference type="PROSITE" id="PS50262">
    <property type="entry name" value="G_PROTEIN_RECEP_F1_2"/>
    <property type="match status" value="1"/>
</dbReference>
<feature type="transmembrane region" description="Helical" evidence="13">
    <location>
        <begin position="551"/>
        <end position="573"/>
    </location>
</feature>
<evidence type="ECO:0000256" key="2">
    <source>
        <dbReference type="ARBA" id="ARBA00010663"/>
    </source>
</evidence>
<dbReference type="SMR" id="A0A2R4RLV4"/>
<reference evidence="15" key="1">
    <citation type="submission" date="2017-04" db="EMBL/GenBank/DDBJ databases">
        <authorList>
            <person name="Afonso C.L."/>
            <person name="Miller P.J."/>
            <person name="Scott M.A."/>
            <person name="Spackman E."/>
            <person name="Goraichik I."/>
            <person name="Dimitrov K.M."/>
            <person name="Suarez D.L."/>
            <person name="Swayne D.E."/>
        </authorList>
    </citation>
    <scope>NUCLEOTIDE SEQUENCE</scope>
</reference>
<dbReference type="PRINTS" id="PR00237">
    <property type="entry name" value="GPCRRHODOPSN"/>
</dbReference>
<feature type="transmembrane region" description="Helical" evidence="13">
    <location>
        <begin position="513"/>
        <end position="536"/>
    </location>
</feature>
<dbReference type="OrthoDB" id="10010417at2759"/>
<keyword evidence="6 11" id="KW-0297">G-protein coupled receptor</keyword>
<evidence type="ECO:0000256" key="1">
    <source>
        <dbReference type="ARBA" id="ARBA00004651"/>
    </source>
</evidence>
<dbReference type="GO" id="GO:0001591">
    <property type="term" value="F:dopamine neurotransmitter receptor activity, coupled via Gi/Go"/>
    <property type="evidence" value="ECO:0007669"/>
    <property type="project" value="TreeGrafter"/>
</dbReference>
<dbReference type="PANTHER" id="PTHR24248:SF125">
    <property type="entry name" value="DOPAMINE D2-LIKE RECEPTOR"/>
    <property type="match status" value="1"/>
</dbReference>
<keyword evidence="4 11" id="KW-0812">Transmembrane</keyword>
<evidence type="ECO:0000256" key="3">
    <source>
        <dbReference type="ARBA" id="ARBA00022475"/>
    </source>
</evidence>
<evidence type="ECO:0000256" key="13">
    <source>
        <dbReference type="SAM" id="Phobius"/>
    </source>
</evidence>
<protein>
    <submittedName>
        <fullName evidence="16">Dopamine 2 receptor</fullName>
    </submittedName>
    <submittedName>
        <fullName evidence="15">Dopamine receptor 2</fullName>
    </submittedName>
</protein>
<sequence length="589" mass="64791">MSPTLYPPSSAPSSIAGAVSSGVPMGLKILAQTLPELQVPAVTDKEEDSLEAQYNGGIVNGNDELATVAPSPRVTSIIADVISMCDNCTANETENCTLNFPEDDPANTERNYWTLLLLLFPVFTVFGNILVLMSVYKERSLQTVTNYFIVSLAVADLLLASIVMPFAVYYLLCGYWGLGPFVCDVYIAMDVVCSTSSIFNLVAISIDRYIAVTQPIKYAQSKNNKRIVFTIAIIWVVSTAIGIPLSFVNQWNASKRKSDPDTECTFHNADFIICSSLPPFYIPCIAMIYLYCRIFKALKERARKKKPKVNEIKAGSVIENVSQTRMLEETALSSETPRAAHAGAKGPPVPLIEEDKNTNNTSASQDEEDDEVEEAGVVLAGAESCHIIKNPRPEELNLGPLREEEAMERGATATVQSTRNGAAEVVRSVEGRGGAQSDPSPRKALLVKQKKVKIQSKKNGSAGGRMLEGDELMEKKDKKASSARFTIYKVNKASKKKREKSSAKKERKATKTLAIVLAAFLVCWVPFFTCNIVDAISKKTNNDSIAPSMTLFWLTTWIGYMNSFLNPVIYTIFNPEFRKAFKKILVCQS</sequence>
<evidence type="ECO:0000256" key="8">
    <source>
        <dbReference type="ARBA" id="ARBA00023157"/>
    </source>
</evidence>
<dbReference type="FunFam" id="1.20.1070.10:FF:000233">
    <property type="entry name" value="CLUMA_CG012980, isoform A"/>
    <property type="match status" value="1"/>
</dbReference>
<dbReference type="PROSITE" id="PS00237">
    <property type="entry name" value="G_PROTEIN_RECEP_F1_1"/>
    <property type="match status" value="1"/>
</dbReference>
<dbReference type="Pfam" id="PF00001">
    <property type="entry name" value="7tm_1"/>
    <property type="match status" value="1"/>
</dbReference>
<proteinExistence type="evidence at transcript level"/>
<keyword evidence="7 13" id="KW-0472">Membrane</keyword>
<dbReference type="InterPro" id="IPR000276">
    <property type="entry name" value="GPCR_Rhodpsn"/>
</dbReference>